<sequence length="59" mass="6608">MFDLRPYETRQEPPQSLDRLDMSRLRAGVPGLALQPVALEEVIPLTMIVGMPVRLPGVH</sequence>
<dbReference type="EMBL" id="BAAAQX010000046">
    <property type="protein sequence ID" value="GAA2215014.1"/>
    <property type="molecule type" value="Genomic_DNA"/>
</dbReference>
<gene>
    <name evidence="1" type="ORF">GCM10009850_104810</name>
</gene>
<keyword evidence="2" id="KW-1185">Reference proteome</keyword>
<reference evidence="1 2" key="1">
    <citation type="journal article" date="2019" name="Int. J. Syst. Evol. Microbiol.">
        <title>The Global Catalogue of Microorganisms (GCM) 10K type strain sequencing project: providing services to taxonomists for standard genome sequencing and annotation.</title>
        <authorList>
            <consortium name="The Broad Institute Genomics Platform"/>
            <consortium name="The Broad Institute Genome Sequencing Center for Infectious Disease"/>
            <person name="Wu L."/>
            <person name="Ma J."/>
        </authorList>
    </citation>
    <scope>NUCLEOTIDE SEQUENCE [LARGE SCALE GENOMIC DNA]</scope>
    <source>
        <strain evidence="1 2">JCM 16114</strain>
    </source>
</reference>
<organism evidence="1 2">
    <name type="scientific">Nonomuraea monospora</name>
    <dbReference type="NCBI Taxonomy" id="568818"/>
    <lineage>
        <taxon>Bacteria</taxon>
        <taxon>Bacillati</taxon>
        <taxon>Actinomycetota</taxon>
        <taxon>Actinomycetes</taxon>
        <taxon>Streptosporangiales</taxon>
        <taxon>Streptosporangiaceae</taxon>
        <taxon>Nonomuraea</taxon>
    </lineage>
</organism>
<dbReference type="Proteomes" id="UP001499843">
    <property type="component" value="Unassembled WGS sequence"/>
</dbReference>
<protein>
    <submittedName>
        <fullName evidence="1">Uncharacterized protein</fullName>
    </submittedName>
</protein>
<proteinExistence type="predicted"/>
<name>A0ABN3CZV1_9ACTN</name>
<evidence type="ECO:0000313" key="2">
    <source>
        <dbReference type="Proteomes" id="UP001499843"/>
    </source>
</evidence>
<comment type="caution">
    <text evidence="1">The sequence shown here is derived from an EMBL/GenBank/DDBJ whole genome shotgun (WGS) entry which is preliminary data.</text>
</comment>
<accession>A0ABN3CZV1</accession>
<evidence type="ECO:0000313" key="1">
    <source>
        <dbReference type="EMBL" id="GAA2215014.1"/>
    </source>
</evidence>